<feature type="compositionally biased region" description="Basic and acidic residues" evidence="3">
    <location>
        <begin position="69"/>
        <end position="97"/>
    </location>
</feature>
<evidence type="ECO:0000259" key="4">
    <source>
        <dbReference type="PROSITE" id="PS50106"/>
    </source>
</evidence>
<comment type="subcellular location">
    <subcellularLocation>
        <location evidence="1">Nucleus</location>
    </subcellularLocation>
</comment>
<evidence type="ECO:0000256" key="1">
    <source>
        <dbReference type="ARBA" id="ARBA00004123"/>
    </source>
</evidence>
<feature type="compositionally biased region" description="Basic and acidic residues" evidence="3">
    <location>
        <begin position="1114"/>
        <end position="1131"/>
    </location>
</feature>
<dbReference type="CDD" id="cd00136">
    <property type="entry name" value="PDZ_canonical"/>
    <property type="match status" value="1"/>
</dbReference>
<feature type="domain" description="PDZ" evidence="4">
    <location>
        <begin position="138"/>
        <end position="205"/>
    </location>
</feature>
<feature type="region of interest" description="Disordered" evidence="3">
    <location>
        <begin position="17"/>
        <end position="124"/>
    </location>
</feature>
<keyword evidence="2" id="KW-0539">Nucleus</keyword>
<gene>
    <name evidence="6" type="primary">PRX</name>
</gene>
<feature type="compositionally biased region" description="Acidic residues" evidence="3">
    <location>
        <begin position="98"/>
        <end position="108"/>
    </location>
</feature>
<feature type="compositionally biased region" description="Basic and acidic residues" evidence="3">
    <location>
        <begin position="1621"/>
        <end position="1631"/>
    </location>
</feature>
<dbReference type="InterPro" id="IPR036034">
    <property type="entry name" value="PDZ_sf"/>
</dbReference>
<dbReference type="Proteomes" id="UP001652642">
    <property type="component" value="Chromosome 9"/>
</dbReference>
<dbReference type="PANTHER" id="PTHR23348">
    <property type="entry name" value="PERIAXIN/AHNAK"/>
    <property type="match status" value="1"/>
</dbReference>
<dbReference type="RefSeq" id="XP_072835603.1">
    <property type="nucleotide sequence ID" value="XM_072979502.1"/>
</dbReference>
<proteinExistence type="predicted"/>
<feature type="compositionally biased region" description="Low complexity" evidence="3">
    <location>
        <begin position="1526"/>
        <end position="1536"/>
    </location>
</feature>
<keyword evidence="5" id="KW-1185">Reference proteome</keyword>
<feature type="region of interest" description="Disordered" evidence="3">
    <location>
        <begin position="1526"/>
        <end position="1550"/>
    </location>
</feature>
<evidence type="ECO:0000256" key="2">
    <source>
        <dbReference type="ARBA" id="ARBA00023242"/>
    </source>
</evidence>
<accession>A0ABM5ER15</accession>
<feature type="region of interest" description="Disordered" evidence="3">
    <location>
        <begin position="1935"/>
        <end position="1985"/>
    </location>
</feature>
<feature type="region of interest" description="Disordered" evidence="3">
    <location>
        <begin position="1715"/>
        <end position="1752"/>
    </location>
</feature>
<feature type="region of interest" description="Disordered" evidence="3">
    <location>
        <begin position="1664"/>
        <end position="1691"/>
    </location>
</feature>
<dbReference type="PROSITE" id="PS50106">
    <property type="entry name" value="PDZ"/>
    <property type="match status" value="1"/>
</dbReference>
<name>A0ABM5ER15_9SAUR</name>
<dbReference type="SUPFAM" id="SSF50156">
    <property type="entry name" value="PDZ domain-like"/>
    <property type="match status" value="1"/>
</dbReference>
<feature type="region of interest" description="Disordered" evidence="3">
    <location>
        <begin position="1107"/>
        <end position="1198"/>
    </location>
</feature>
<feature type="compositionally biased region" description="Low complexity" evidence="3">
    <location>
        <begin position="1973"/>
        <end position="1985"/>
    </location>
</feature>
<feature type="region of interest" description="Disordered" evidence="3">
    <location>
        <begin position="1079"/>
        <end position="1098"/>
    </location>
</feature>
<protein>
    <submittedName>
        <fullName evidence="6">Periaxin isoform X1</fullName>
    </submittedName>
</protein>
<dbReference type="InterPro" id="IPR052082">
    <property type="entry name" value="Myelin_sheath_structural"/>
</dbReference>
<dbReference type="GeneID" id="110075702"/>
<dbReference type="SMART" id="SM00228">
    <property type="entry name" value="PDZ"/>
    <property type="match status" value="1"/>
</dbReference>
<dbReference type="PANTHER" id="PTHR23348:SF42">
    <property type="entry name" value="PERIAXIN"/>
    <property type="match status" value="1"/>
</dbReference>
<dbReference type="InterPro" id="IPR001478">
    <property type="entry name" value="PDZ"/>
</dbReference>
<sequence>MCDCFTRVFGVSWSPAASYAAEGRPPERHAFRTTQQSPLAEPKGNEPPALLPASAGTHPHLPLEEAEDADRVAQKEKLHEELKRVLQRKGESQRGPEEGEESEEEEGVPEPPPPAPSEEMESKLSVMEKTIKTSELLEIIVETEAEAGVSGMSVAGGGKEGLYVKDVVKDSPAARALSLQEGDQLLSARVYFDNIKYEDALQLLKCAEPYKVSFCLKRTVPSTDIALKSRASAFKVRGPKAKMAKLNIQSLSPLKKKKKKKVAKILAKEQPEAEKRGGADLAAGKLEIMPVDVEFSLPKFSRLRKAKSAGEVAMAEPSPEASPRPSSLEIKRRKLKFPRLKVKEAAAMAAARAEAPEGRLEVGLPKLKASAKGEGEGKVSRFTAPFAKAKKPQEEAKGKVEVGFQAPQVELDLSLPKVGPEVQPPRASPRGEGFRIQAPHFELPKVETVLPKVSIAEGEVPEEGLQAGLKLPMAEVEAPKVEVDLSLPKWEGPATPELAPKGEGFKVKVPKFGVSVQEAELKLPSGIALEGVLEKGRRKAEELEGKLKSGVTVPSLEVKAPSMEVELPLPKGKADVELPKPKVGVPEVSLKIPSASVTKGREEAEGRLPQVELGFDGAESPKAKAKGPRIQIPGLGISLGEHKMEGKEAASAAAAAAATAESKVKFPGVKMPSLDISVPKVGEMELPKAELPVPARKAKSKEAAEAPGFKFQMPQMSLPKFSLPSKAAPSPPQIHAKLPKSEGDLSVKVSVPKVDLFMPAVKLPDVQFPKAPEAPKPELDISVEKPKVEVAVPSTRLSFPHPGVPALDVDLPKVEIGLDLPKVERELAVSEETPRDREGVTLRLPTLETVSKGLGVEVSLPTCHVEQPDGVPSGRSLEAPDVSGMAVRIPKVDLALGKELGAAEGEQRAEVDLELKTRPLPKVGLDLEGPAIGAKMKLPSVEIPAVTLQGVSPESSRSLEAETKRKSPRLALPKFSISGPKIWKAGPEASAPELEGSEAADKGLKLKMPTFGISLPKSKAGAEVEGPQRGLAVEAKKPKERLGAVAKVRTEAESSETGMKFPTMDVEMPSISVDISLPKGAAGEESAEEGEAGVEVPDLKLKVPKFSLPKFGGKSKEGEAEPKRPEKEAKAKGSKFKMPSFSMGRKEVEGSGLAAGAKAAKVPGSPKLKHPSVKMPKLALPSSKVEAGPGKLHLSAPELKMKVPQVDLPKISSSISSKEAKAETELVPRSESPSFKVKMPSLEIAVPGPTAEGELVLPKPVVDVSEADIRGYEGELRIPKAPSLGVSLPKVELGVSLPSASAEEPVAHGGTGADAKIKLPKVELPKFGRGEEGEAEMHLLGHRLSFGREGEQEVDGAGEMSLLGTKVRVPRVDLSLPKARLSDAELPLTEGELEGKFKVPSVGLPKFSTPKMKAPDIELDVNLEGGKMPKVKVSGPAIRLPRFGESGSDGEGDAEMDLPRVPQLELKAPKLGGSTEMLSPETGLKEAKIKMPSLPIGFGFGKAEGDAGLGADENKFKMKLPSLSLSKTGSESSTETQPLCPPTAQGADSSFKMPDVGFSVDQDGQREVKAEAGKLAGVADLVVDVGGLDARLKVPKVKMPTFGVLGPKGEGEATASPQSRRGSDGGDLEGKKAAFKMPGLEISAPSLKAHAEYEVQGAQLWHGGSQDLEGGGQRVRAGSDGRRSPGVKAEAGKKYKMKIPKFGLSLSKEAGEVLPGQEAETKTKKPTFVLGRAKGKEAEGSSGLLEGEGEAERKGMMAKLKMKPSFGLSLSKPKLGAEVNGELEAAPSKPKVPMLGFSKGQEVDGGRAEGLLPNGAQEGRGQMGKIRLPQLELSSPSKTLAESDPELSLKLVRAEDAHGGSSGAFAGLKAGRFKSPKITFSGFKKRNGETAPGVVVSSAARTEMALLEAAGGGEKSSGFKFPKVVLAPKSHGVLEVSSQRQGEEGGLKIKLPTVGFSEEEQDPEEASPGPGPGAAKPEVGATAAV</sequence>
<dbReference type="Gene3D" id="2.30.42.10">
    <property type="match status" value="1"/>
</dbReference>
<dbReference type="Pfam" id="PF00595">
    <property type="entry name" value="PDZ"/>
    <property type="match status" value="1"/>
</dbReference>
<evidence type="ECO:0000313" key="5">
    <source>
        <dbReference type="Proteomes" id="UP001652642"/>
    </source>
</evidence>
<feature type="region of interest" description="Disordered" evidence="3">
    <location>
        <begin position="1605"/>
        <end position="1631"/>
    </location>
</feature>
<organism evidence="5 6">
    <name type="scientific">Pogona vitticeps</name>
    <name type="common">central bearded dragon</name>
    <dbReference type="NCBI Taxonomy" id="103695"/>
    <lineage>
        <taxon>Eukaryota</taxon>
        <taxon>Metazoa</taxon>
        <taxon>Chordata</taxon>
        <taxon>Craniata</taxon>
        <taxon>Vertebrata</taxon>
        <taxon>Euteleostomi</taxon>
        <taxon>Lepidosauria</taxon>
        <taxon>Squamata</taxon>
        <taxon>Bifurcata</taxon>
        <taxon>Unidentata</taxon>
        <taxon>Episquamata</taxon>
        <taxon>Toxicofera</taxon>
        <taxon>Iguania</taxon>
        <taxon>Acrodonta</taxon>
        <taxon>Agamidae</taxon>
        <taxon>Amphibolurinae</taxon>
        <taxon>Pogona</taxon>
    </lineage>
</organism>
<feature type="compositionally biased region" description="Low complexity" evidence="3">
    <location>
        <begin position="1150"/>
        <end position="1166"/>
    </location>
</feature>
<evidence type="ECO:0000256" key="3">
    <source>
        <dbReference type="SAM" id="MobiDB-lite"/>
    </source>
</evidence>
<reference evidence="6" key="1">
    <citation type="submission" date="2025-08" db="UniProtKB">
        <authorList>
            <consortium name="RefSeq"/>
        </authorList>
    </citation>
    <scope>IDENTIFICATION</scope>
</reference>
<evidence type="ECO:0000313" key="6">
    <source>
        <dbReference type="RefSeq" id="XP_072835603.1"/>
    </source>
</evidence>